<keyword evidence="1" id="KW-0378">Hydrolase</keyword>
<name>A0AAF0DPU5_9CAUD</name>
<accession>A0AAF0DPU5</accession>
<dbReference type="SUPFAM" id="SSF50630">
    <property type="entry name" value="Acid proteases"/>
    <property type="match status" value="1"/>
</dbReference>
<evidence type="ECO:0000259" key="2">
    <source>
        <dbReference type="PROSITE" id="PS50175"/>
    </source>
</evidence>
<organism evidence="3 4">
    <name type="scientific">Kolpuevirus sp. 'frurule'</name>
    <dbReference type="NCBI Taxonomy" id="3028514"/>
    <lineage>
        <taxon>Viruses</taxon>
        <taxon>Duplodnaviria</taxon>
        <taxon>Heunggongvirae</taxon>
        <taxon>Uroviricota</taxon>
        <taxon>Caudoviricetes</taxon>
        <taxon>Crassvirales</taxon>
        <taxon>Steigviridae</taxon>
        <taxon>Asinivirinae</taxon>
        <taxon>Kolpuevirus</taxon>
    </lineage>
</organism>
<evidence type="ECO:0000313" key="4">
    <source>
        <dbReference type="Proteomes" id="UP001225300"/>
    </source>
</evidence>
<sequence>MIINILFVIGLVILATFFAKIVDVYRKKEKRAQAYRMSFRETLDLTDIPIVTFKCGEKKLNFLLDTGASDSIINKSVTNDIKHSPTGVRNTIYGSDGNRKEVDKTSIDITYRDKTYSEEFYVMDLDAAFSNLKSDFGVNLHGVLGSSFFQKYRYIIDFEELAAYSVV</sequence>
<keyword evidence="3" id="KW-0645">Protease</keyword>
<dbReference type="Proteomes" id="UP001225300">
    <property type="component" value="Segment"/>
</dbReference>
<dbReference type="InterPro" id="IPR001995">
    <property type="entry name" value="Peptidase_A2_cat"/>
</dbReference>
<proteinExistence type="predicted"/>
<dbReference type="PROSITE" id="PS50175">
    <property type="entry name" value="ASP_PROT_RETROV"/>
    <property type="match status" value="1"/>
</dbReference>
<reference evidence="3" key="1">
    <citation type="journal article" date="2023" name="bioRxiv">
        <title>Novel crAssphage isolates exhibit conserved gene order and purifying selection of the host specificity protein.</title>
        <authorList>
            <person name="Papudeshi B."/>
            <person name="Vega A.A."/>
            <person name="Souza C."/>
            <person name="Giles S.K."/>
            <person name="Mallawaarachchi V."/>
            <person name="Roach M.J."/>
            <person name="An M."/>
            <person name="Jacobson N."/>
            <person name="McNair K."/>
            <person name="Mora M.F."/>
            <person name="Pastrana K."/>
            <person name="Leigh C."/>
            <person name="Cram C."/>
            <person name="Plewa W.S."/>
            <person name="Grigson S.R."/>
            <person name="Bouras G."/>
            <person name="Decewicz P."/>
            <person name="Luque A."/>
            <person name="Droit L."/>
            <person name="Handley S.A."/>
            <person name="Segall A.M."/>
            <person name="Dinsdale E.A."/>
            <person name="Edwards R.A."/>
        </authorList>
    </citation>
    <scope>NUCLEOTIDE SEQUENCE</scope>
    <source>
        <strain evidence="3">Bc03</strain>
    </source>
</reference>
<dbReference type="PROSITE" id="PS00141">
    <property type="entry name" value="ASP_PROTEASE"/>
    <property type="match status" value="1"/>
</dbReference>
<dbReference type="GO" id="GO:0004190">
    <property type="term" value="F:aspartic-type endopeptidase activity"/>
    <property type="evidence" value="ECO:0007669"/>
    <property type="project" value="InterPro"/>
</dbReference>
<protein>
    <submittedName>
        <fullName evidence="3">Aspartyl protease</fullName>
    </submittedName>
</protein>
<dbReference type="Pfam" id="PF13650">
    <property type="entry name" value="Asp_protease_2"/>
    <property type="match status" value="1"/>
</dbReference>
<dbReference type="Gene3D" id="2.40.70.10">
    <property type="entry name" value="Acid Proteases"/>
    <property type="match status" value="1"/>
</dbReference>
<evidence type="ECO:0000256" key="1">
    <source>
        <dbReference type="ARBA" id="ARBA00022801"/>
    </source>
</evidence>
<dbReference type="CDD" id="cd00303">
    <property type="entry name" value="retropepsin_like"/>
    <property type="match status" value="1"/>
</dbReference>
<dbReference type="InterPro" id="IPR021109">
    <property type="entry name" value="Peptidase_aspartic_dom_sf"/>
</dbReference>
<evidence type="ECO:0000313" key="3">
    <source>
        <dbReference type="EMBL" id="WEY17562.1"/>
    </source>
</evidence>
<keyword evidence="4" id="KW-1185">Reference proteome</keyword>
<dbReference type="GO" id="GO:0006508">
    <property type="term" value="P:proteolysis"/>
    <property type="evidence" value="ECO:0007669"/>
    <property type="project" value="UniProtKB-KW"/>
</dbReference>
<feature type="domain" description="Peptidase A2" evidence="2">
    <location>
        <begin position="60"/>
        <end position="75"/>
    </location>
</feature>
<dbReference type="EMBL" id="OQ198718">
    <property type="protein sequence ID" value="WEY17562.1"/>
    <property type="molecule type" value="Genomic_DNA"/>
</dbReference>
<dbReference type="InterPro" id="IPR001969">
    <property type="entry name" value="Aspartic_peptidase_AS"/>
</dbReference>